<organism evidence="2 3">
    <name type="scientific">Emcibacter nanhaiensis</name>
    <dbReference type="NCBI Taxonomy" id="1505037"/>
    <lineage>
        <taxon>Bacteria</taxon>
        <taxon>Pseudomonadati</taxon>
        <taxon>Pseudomonadota</taxon>
        <taxon>Alphaproteobacteria</taxon>
        <taxon>Emcibacterales</taxon>
        <taxon>Emcibacteraceae</taxon>
        <taxon>Emcibacter</taxon>
    </lineage>
</organism>
<dbReference type="EMBL" id="VFIY01000018">
    <property type="protein sequence ID" value="TPD57682.1"/>
    <property type="molecule type" value="Genomic_DNA"/>
</dbReference>
<keyword evidence="1" id="KW-0472">Membrane</keyword>
<accession>A0A501PCD2</accession>
<dbReference type="Proteomes" id="UP000319148">
    <property type="component" value="Unassembled WGS sequence"/>
</dbReference>
<feature type="transmembrane region" description="Helical" evidence="1">
    <location>
        <begin position="161"/>
        <end position="179"/>
    </location>
</feature>
<feature type="transmembrane region" description="Helical" evidence="1">
    <location>
        <begin position="107"/>
        <end position="125"/>
    </location>
</feature>
<dbReference type="AlphaFoldDB" id="A0A501PCD2"/>
<sequence>MTEVNTDLSMDQKLRNRALLSSRVFLLVQWPAYIVLGVVGVLLPALTHVDEAPLIGAILLALAFSKIIVMIKTGPGPGTCLCWRAGVTVLNILAALLILVNPFSLDLPLHMVVGAYMVPASFYVVLEGRYSFLDRRIEIVTYSGFLGMAIGVSVFAGVPDISFWTPTFAYSLYLLILGYTSQHFTFLKIPSGDFQGAK</sequence>
<gene>
    <name evidence="2" type="ORF">FIV46_16385</name>
</gene>
<dbReference type="OrthoDB" id="9844881at2"/>
<comment type="caution">
    <text evidence="2">The sequence shown here is derived from an EMBL/GenBank/DDBJ whole genome shotgun (WGS) entry which is preliminary data.</text>
</comment>
<feature type="transmembrane region" description="Helical" evidence="1">
    <location>
        <begin position="52"/>
        <end position="69"/>
    </location>
</feature>
<evidence type="ECO:0000313" key="3">
    <source>
        <dbReference type="Proteomes" id="UP000319148"/>
    </source>
</evidence>
<dbReference type="RefSeq" id="WP_139941997.1">
    <property type="nucleotide sequence ID" value="NZ_JBHSYP010000005.1"/>
</dbReference>
<evidence type="ECO:0000256" key="1">
    <source>
        <dbReference type="SAM" id="Phobius"/>
    </source>
</evidence>
<protein>
    <submittedName>
        <fullName evidence="2">Uncharacterized protein</fullName>
    </submittedName>
</protein>
<proteinExistence type="predicted"/>
<feature type="transmembrane region" description="Helical" evidence="1">
    <location>
        <begin position="24"/>
        <end position="46"/>
    </location>
</feature>
<name>A0A501PCD2_9PROT</name>
<evidence type="ECO:0000313" key="2">
    <source>
        <dbReference type="EMBL" id="TPD57682.1"/>
    </source>
</evidence>
<feature type="transmembrane region" description="Helical" evidence="1">
    <location>
        <begin position="137"/>
        <end position="155"/>
    </location>
</feature>
<keyword evidence="3" id="KW-1185">Reference proteome</keyword>
<reference evidence="3" key="1">
    <citation type="submission" date="2019-06" db="EMBL/GenBank/DDBJ databases">
        <title>The complete genome of Emcibacter congregatus ZYLT.</title>
        <authorList>
            <person name="Zhao Z."/>
        </authorList>
    </citation>
    <scope>NUCLEOTIDE SEQUENCE [LARGE SCALE GENOMIC DNA]</scope>
    <source>
        <strain evidence="3">MCCC 1A06723</strain>
    </source>
</reference>
<keyword evidence="1" id="KW-1133">Transmembrane helix</keyword>
<keyword evidence="1" id="KW-0812">Transmembrane</keyword>
<feature type="transmembrane region" description="Helical" evidence="1">
    <location>
        <begin position="81"/>
        <end position="101"/>
    </location>
</feature>